<dbReference type="Proteomes" id="UP000004968">
    <property type="component" value="Unassembled WGS sequence"/>
</dbReference>
<proteinExistence type="predicted"/>
<gene>
    <name evidence="1" type="ORF">CLOSTHATH_07227</name>
</gene>
<organism evidence="1 2">
    <name type="scientific">Hungatella hathewayi DSM 13479</name>
    <dbReference type="NCBI Taxonomy" id="566550"/>
    <lineage>
        <taxon>Bacteria</taxon>
        <taxon>Bacillati</taxon>
        <taxon>Bacillota</taxon>
        <taxon>Clostridia</taxon>
        <taxon>Lachnospirales</taxon>
        <taxon>Lachnospiraceae</taxon>
        <taxon>Hungatella</taxon>
    </lineage>
</organism>
<dbReference type="EMBL" id="ACIO01001028">
    <property type="protein sequence ID" value="EFC94593.1"/>
    <property type="molecule type" value="Genomic_DNA"/>
</dbReference>
<evidence type="ECO:0000313" key="2">
    <source>
        <dbReference type="Proteomes" id="UP000004968"/>
    </source>
</evidence>
<evidence type="ECO:0000313" key="1">
    <source>
        <dbReference type="EMBL" id="EFC94593.1"/>
    </source>
</evidence>
<sequence>MRQNKIQWPYGGFEITYFRAAVSFSTMLMRSGGRYIGGYRHVNFRHS</sequence>
<dbReference type="HOGENOM" id="CLU_3168979_0_0_9"/>
<dbReference type="AlphaFoldDB" id="D3AUB3"/>
<accession>D3AUB3</accession>
<protein>
    <submittedName>
        <fullName evidence="1">Uncharacterized protein</fullName>
    </submittedName>
</protein>
<comment type="caution">
    <text evidence="1">The sequence shown here is derived from an EMBL/GenBank/DDBJ whole genome shotgun (WGS) entry which is preliminary data.</text>
</comment>
<reference evidence="1 2" key="1">
    <citation type="submission" date="2010-01" db="EMBL/GenBank/DDBJ databases">
        <authorList>
            <person name="Weinstock G."/>
            <person name="Sodergren E."/>
            <person name="Clifton S."/>
            <person name="Fulton L."/>
            <person name="Fulton B."/>
            <person name="Courtney L."/>
            <person name="Fronick C."/>
            <person name="Harrison M."/>
            <person name="Strong C."/>
            <person name="Farmer C."/>
            <person name="Delahaunty K."/>
            <person name="Markovic C."/>
            <person name="Hall O."/>
            <person name="Minx P."/>
            <person name="Tomlinson C."/>
            <person name="Mitreva M."/>
            <person name="Nelson J."/>
            <person name="Hou S."/>
            <person name="Wollam A."/>
            <person name="Pepin K.H."/>
            <person name="Johnson M."/>
            <person name="Bhonagiri V."/>
            <person name="Nash W.E."/>
            <person name="Warren W."/>
            <person name="Chinwalla A."/>
            <person name="Mardis E.R."/>
            <person name="Wilson R.K."/>
        </authorList>
    </citation>
    <scope>NUCLEOTIDE SEQUENCE [LARGE SCALE GENOMIC DNA]</scope>
    <source>
        <strain evidence="1 2">DSM 13479</strain>
    </source>
</reference>
<name>D3AUB3_9FIRM</name>